<protein>
    <recommendedName>
        <fullName evidence="3">Enoyl-CoA hydratase</fullName>
    </recommendedName>
</protein>
<proteinExistence type="inferred from homology"/>
<organism evidence="2">
    <name type="scientific">marine metagenome</name>
    <dbReference type="NCBI Taxonomy" id="408172"/>
    <lineage>
        <taxon>unclassified sequences</taxon>
        <taxon>metagenomes</taxon>
        <taxon>ecological metagenomes</taxon>
    </lineage>
</organism>
<evidence type="ECO:0000256" key="1">
    <source>
        <dbReference type="ARBA" id="ARBA00005254"/>
    </source>
</evidence>
<dbReference type="PANTHER" id="PTHR43802">
    <property type="entry name" value="ENOYL-COA HYDRATASE"/>
    <property type="match status" value="1"/>
</dbReference>
<dbReference type="InterPro" id="IPR001753">
    <property type="entry name" value="Enoyl-CoA_hydra/iso"/>
</dbReference>
<dbReference type="InterPro" id="IPR029045">
    <property type="entry name" value="ClpP/crotonase-like_dom_sf"/>
</dbReference>
<dbReference type="PANTHER" id="PTHR43802:SF1">
    <property type="entry name" value="IP11341P-RELATED"/>
    <property type="match status" value="1"/>
</dbReference>
<comment type="similarity">
    <text evidence="1">Belongs to the enoyl-CoA hydratase/isomerase family.</text>
</comment>
<dbReference type="EMBL" id="UINC01008200">
    <property type="protein sequence ID" value="SVA36954.1"/>
    <property type="molecule type" value="Genomic_DNA"/>
</dbReference>
<gene>
    <name evidence="2" type="ORF">METZ01_LOCUS89808</name>
</gene>
<sequence>MKKDETVIYHSINGVAHITLNRPNQINAFNIDMRDSLFQTLELFRDDTESKVAIMSGAGERGFCAGADLTEFGTAPSQIIARTVRWERDLWGLFLSLQKPLIAKLHGYVIGSGVEIAALCDIRIAADSSIFRMPEVALGMIPAAGGTQTLRNLIGADRALEMIMTNRLVDAREAIRIRLVDRVVSGEMLDTSAEAIAGELTKIEPELLASIKSSVMRGLDLGLERGIQHEKRNSYHIAKIN</sequence>
<name>A0A381V9Z1_9ZZZZ</name>
<dbReference type="AlphaFoldDB" id="A0A381V9Z1"/>
<dbReference type="CDD" id="cd06558">
    <property type="entry name" value="crotonase-like"/>
    <property type="match status" value="1"/>
</dbReference>
<accession>A0A381V9Z1</accession>
<evidence type="ECO:0000313" key="2">
    <source>
        <dbReference type="EMBL" id="SVA36954.1"/>
    </source>
</evidence>
<evidence type="ECO:0008006" key="3">
    <source>
        <dbReference type="Google" id="ProtNLM"/>
    </source>
</evidence>
<dbReference type="SUPFAM" id="SSF52096">
    <property type="entry name" value="ClpP/crotonase"/>
    <property type="match status" value="1"/>
</dbReference>
<dbReference type="Pfam" id="PF00378">
    <property type="entry name" value="ECH_1"/>
    <property type="match status" value="1"/>
</dbReference>
<reference evidence="2" key="1">
    <citation type="submission" date="2018-05" db="EMBL/GenBank/DDBJ databases">
        <authorList>
            <person name="Lanie J.A."/>
            <person name="Ng W.-L."/>
            <person name="Kazmierczak K.M."/>
            <person name="Andrzejewski T.M."/>
            <person name="Davidsen T.M."/>
            <person name="Wayne K.J."/>
            <person name="Tettelin H."/>
            <person name="Glass J.I."/>
            <person name="Rusch D."/>
            <person name="Podicherti R."/>
            <person name="Tsui H.-C.T."/>
            <person name="Winkler M.E."/>
        </authorList>
    </citation>
    <scope>NUCLEOTIDE SEQUENCE</scope>
</reference>
<dbReference type="Gene3D" id="3.90.226.10">
    <property type="entry name" value="2-enoyl-CoA Hydratase, Chain A, domain 1"/>
    <property type="match status" value="1"/>
</dbReference>